<feature type="compositionally biased region" description="Polar residues" evidence="5">
    <location>
        <begin position="254"/>
        <end position="263"/>
    </location>
</feature>
<dbReference type="Pfam" id="PF15259">
    <property type="entry name" value="GTSE1_N"/>
    <property type="match status" value="1"/>
</dbReference>
<evidence type="ECO:0000259" key="6">
    <source>
        <dbReference type="Pfam" id="PF15259"/>
    </source>
</evidence>
<feature type="compositionally biased region" description="Polar residues" evidence="5">
    <location>
        <begin position="298"/>
        <end position="311"/>
    </location>
</feature>
<dbReference type="PANTHER" id="PTHR21584">
    <property type="entry name" value="DIFFERENTIAL DISPLAY AND ACTIVATED BY P53 DDA3 /G2 S PHASE EXPRESSED 1"/>
    <property type="match status" value="1"/>
</dbReference>
<gene>
    <name evidence="8" type="primary">GTSE1</name>
</gene>
<sequence>MRKRQTVPHSETLLASRQENRTRRAILRGVSQFIRERSTRASWRLLAWRDTMEDKKTLDSECKTTAVPSNDFHLVTEEKFDFDISLSPTSENEDEVFVGPVGHKEKCIAVQLESHEESQNKIQSRIYDLPWSPPAGNKFVEIFKEAHLLAFQLKSGNKTEKNSTIHMKEEKTEIVEKFVKESKSKLKILEKGIVTDKTPTTSRRETYYVWESPSSQLQKRLRQPVTIMEGPRSPRVSLNTPSPAKTDKLPKMHTVSSPQAKNDTSLKKRSKFQTVKTSPALRNNNYSVAGEPKEGKLPSSSNRIYSNSMGSSEDLLSDKSSVASDVGELSFSTSSSMQSKRTLPTPSKLEMKTRQLKPPNNVHMRRNTSSSSSSSISSMNSSLNSSLSISPKRGSVKTSVTKAPPDISRCSSVTSKISIVKPMKGFSVNAAHSDASGKQPTPKCAKGNPVNIAKYKATLTSESASSNLQKGSDSSLQKVLSKNTLGNASKSSSLKLNSKIAAPNLKRENEVNRVLQSNPVLLNSSNIESNVAFSTPVKQLERTVLKSCSAVKPFLRTPDRRHSILPISVGRSTSGIPALTSQSVPRTISSPNCLAFRHVSSVSSKKATGISSKCVTKNKTWMSSPSSTEGDLSPPKIIPIALTFSPDKPFIEIEEDITKKGKTAEVILAKEDLLIEFETDKTPVAIQECENKPLIDLNTPEITKASPLKPTGQLIDLSSPLMKLSPEGNKENSPLLKF</sequence>
<dbReference type="OMA" id="TCVTKAP"/>
<feature type="region of interest" description="Disordered" evidence="5">
    <location>
        <begin position="719"/>
        <end position="738"/>
    </location>
</feature>
<dbReference type="InterPro" id="IPR026657">
    <property type="entry name" value="DDA3/GTSE-1"/>
</dbReference>
<keyword evidence="3" id="KW-0597">Phosphoprotein</keyword>
<dbReference type="AlphaFoldDB" id="A0A6P9DPY2"/>
<evidence type="ECO:0000313" key="7">
    <source>
        <dbReference type="Proteomes" id="UP001652622"/>
    </source>
</evidence>
<proteinExistence type="predicted"/>
<dbReference type="RefSeq" id="XP_034297959.1">
    <property type="nucleotide sequence ID" value="XM_034442068.2"/>
</dbReference>
<evidence type="ECO:0000256" key="2">
    <source>
        <dbReference type="ARBA" id="ARBA00022490"/>
    </source>
</evidence>
<dbReference type="GO" id="GO:0005881">
    <property type="term" value="C:cytoplasmic microtubule"/>
    <property type="evidence" value="ECO:0007669"/>
    <property type="project" value="TreeGrafter"/>
</dbReference>
<feature type="region of interest" description="Disordered" evidence="5">
    <location>
        <begin position="219"/>
        <end position="407"/>
    </location>
</feature>
<organism evidence="7 8">
    <name type="scientific">Pantherophis guttatus</name>
    <name type="common">Corn snake</name>
    <name type="synonym">Elaphe guttata</name>
    <dbReference type="NCBI Taxonomy" id="94885"/>
    <lineage>
        <taxon>Eukaryota</taxon>
        <taxon>Metazoa</taxon>
        <taxon>Chordata</taxon>
        <taxon>Craniata</taxon>
        <taxon>Vertebrata</taxon>
        <taxon>Euteleostomi</taxon>
        <taxon>Lepidosauria</taxon>
        <taxon>Squamata</taxon>
        <taxon>Bifurcata</taxon>
        <taxon>Unidentata</taxon>
        <taxon>Episquamata</taxon>
        <taxon>Toxicofera</taxon>
        <taxon>Serpentes</taxon>
        <taxon>Colubroidea</taxon>
        <taxon>Colubridae</taxon>
        <taxon>Colubrinae</taxon>
        <taxon>Pantherophis</taxon>
    </lineage>
</organism>
<feature type="domain" description="G2 and S phase-expressed protein 1 N-terminal" evidence="6">
    <location>
        <begin position="73"/>
        <end position="212"/>
    </location>
</feature>
<evidence type="ECO:0000256" key="1">
    <source>
        <dbReference type="ARBA" id="ARBA00004245"/>
    </source>
</evidence>
<evidence type="ECO:0000256" key="3">
    <source>
        <dbReference type="ARBA" id="ARBA00022553"/>
    </source>
</evidence>
<keyword evidence="2" id="KW-0963">Cytoplasm</keyword>
<name>A0A6P9DPY2_PANGU</name>
<evidence type="ECO:0000256" key="5">
    <source>
        <dbReference type="SAM" id="MobiDB-lite"/>
    </source>
</evidence>
<dbReference type="GO" id="GO:0008017">
    <property type="term" value="F:microtubule binding"/>
    <property type="evidence" value="ECO:0007669"/>
    <property type="project" value="TreeGrafter"/>
</dbReference>
<dbReference type="GeneID" id="117679822"/>
<reference evidence="8" key="1">
    <citation type="submission" date="2025-08" db="UniProtKB">
        <authorList>
            <consortium name="RefSeq"/>
        </authorList>
    </citation>
    <scope>IDENTIFICATION</scope>
    <source>
        <tissue evidence="8">Blood</tissue>
    </source>
</reference>
<dbReference type="InterPro" id="IPR032768">
    <property type="entry name" value="GTSE1_N"/>
</dbReference>
<dbReference type="CTD" id="51512"/>
<comment type="subcellular location">
    <subcellularLocation>
        <location evidence="1">Cytoplasm</location>
        <location evidence="1">Cytoskeleton</location>
    </subcellularLocation>
</comment>
<accession>A0A6P9DPY2</accession>
<keyword evidence="4" id="KW-0206">Cytoskeleton</keyword>
<dbReference type="KEGG" id="pgut:117679822"/>
<dbReference type="InParanoid" id="A0A6P9DPY2"/>
<keyword evidence="7" id="KW-1185">Reference proteome</keyword>
<dbReference type="PANTHER" id="PTHR21584:SF10">
    <property type="entry name" value="G2 AND S PHASE-EXPRESSED PROTEIN 1"/>
    <property type="match status" value="1"/>
</dbReference>
<dbReference type="Proteomes" id="UP001652622">
    <property type="component" value="Unplaced"/>
</dbReference>
<protein>
    <submittedName>
        <fullName evidence="8">G2 and S phase-expressed protein 1 isoform X1</fullName>
    </submittedName>
</protein>
<feature type="compositionally biased region" description="Polar residues" evidence="5">
    <location>
        <begin position="272"/>
        <end position="287"/>
    </location>
</feature>
<evidence type="ECO:0000313" key="8">
    <source>
        <dbReference type="RefSeq" id="XP_034297959.1"/>
    </source>
</evidence>
<feature type="compositionally biased region" description="Low complexity" evidence="5">
    <location>
        <begin position="369"/>
        <end position="390"/>
    </location>
</feature>
<evidence type="ECO:0000256" key="4">
    <source>
        <dbReference type="ARBA" id="ARBA00023212"/>
    </source>
</evidence>
<feature type="compositionally biased region" description="Polar residues" evidence="5">
    <location>
        <begin position="330"/>
        <end position="345"/>
    </location>
</feature>